<gene>
    <name evidence="2" type="ORF">M427DRAFT_57235</name>
</gene>
<dbReference type="AlphaFoldDB" id="A0A139AEI4"/>
<protein>
    <submittedName>
        <fullName evidence="2">Uncharacterized protein</fullName>
    </submittedName>
</protein>
<organism evidence="2 3">
    <name type="scientific">Gonapodya prolifera (strain JEL478)</name>
    <name type="common">Monoblepharis prolifera</name>
    <dbReference type="NCBI Taxonomy" id="1344416"/>
    <lineage>
        <taxon>Eukaryota</taxon>
        <taxon>Fungi</taxon>
        <taxon>Fungi incertae sedis</taxon>
        <taxon>Chytridiomycota</taxon>
        <taxon>Chytridiomycota incertae sedis</taxon>
        <taxon>Monoblepharidomycetes</taxon>
        <taxon>Monoblepharidales</taxon>
        <taxon>Gonapodyaceae</taxon>
        <taxon>Gonapodya</taxon>
    </lineage>
</organism>
<keyword evidence="3" id="KW-1185">Reference proteome</keyword>
<dbReference type="EMBL" id="KQ965766">
    <property type="protein sequence ID" value="KXS14833.1"/>
    <property type="molecule type" value="Genomic_DNA"/>
</dbReference>
<name>A0A139AEI4_GONPJ</name>
<accession>A0A139AEI4</accession>
<reference evidence="2 3" key="1">
    <citation type="journal article" date="2015" name="Genome Biol. Evol.">
        <title>Phylogenomic analyses indicate that early fungi evolved digesting cell walls of algal ancestors of land plants.</title>
        <authorList>
            <person name="Chang Y."/>
            <person name="Wang S."/>
            <person name="Sekimoto S."/>
            <person name="Aerts A.L."/>
            <person name="Choi C."/>
            <person name="Clum A."/>
            <person name="LaButti K.M."/>
            <person name="Lindquist E.A."/>
            <person name="Yee Ngan C."/>
            <person name="Ohm R.A."/>
            <person name="Salamov A.A."/>
            <person name="Grigoriev I.V."/>
            <person name="Spatafora J.W."/>
            <person name="Berbee M.L."/>
        </authorList>
    </citation>
    <scope>NUCLEOTIDE SEQUENCE [LARGE SCALE GENOMIC DNA]</scope>
    <source>
        <strain evidence="2 3">JEL478</strain>
    </source>
</reference>
<dbReference type="Proteomes" id="UP000070544">
    <property type="component" value="Unassembled WGS sequence"/>
</dbReference>
<feature type="compositionally biased region" description="Basic and acidic residues" evidence="1">
    <location>
        <begin position="85"/>
        <end position="103"/>
    </location>
</feature>
<feature type="region of interest" description="Disordered" evidence="1">
    <location>
        <begin position="28"/>
        <end position="110"/>
    </location>
</feature>
<feature type="compositionally biased region" description="Gly residues" evidence="1">
    <location>
        <begin position="45"/>
        <end position="55"/>
    </location>
</feature>
<proteinExistence type="predicted"/>
<evidence type="ECO:0000313" key="3">
    <source>
        <dbReference type="Proteomes" id="UP000070544"/>
    </source>
</evidence>
<sequence length="128" mass="13998">MDRNSAITAIKEELENFAIMFNPSITRQVLKRPRLDDNDGDNSGSPGGAESGGPGSPDLWKESFKKPVSSLFFRNAGDAGPTDQRQSDSDIGFFRDDPQDKMKSSGNAKKWALEQIRMGSAIGMTLED</sequence>
<evidence type="ECO:0000313" key="2">
    <source>
        <dbReference type="EMBL" id="KXS14833.1"/>
    </source>
</evidence>
<evidence type="ECO:0000256" key="1">
    <source>
        <dbReference type="SAM" id="MobiDB-lite"/>
    </source>
</evidence>